<evidence type="ECO:0000256" key="8">
    <source>
        <dbReference type="ARBA" id="ARBA00023136"/>
    </source>
</evidence>
<keyword evidence="15" id="KW-0175">Coiled coil</keyword>
<evidence type="ECO:0000256" key="12">
    <source>
        <dbReference type="ARBA" id="ARBA00037847"/>
    </source>
</evidence>
<name>A0A285IG07_9RHOB</name>
<protein>
    <recommendedName>
        <fullName evidence="13">ATP synthase subunit b</fullName>
    </recommendedName>
    <alternativeName>
        <fullName evidence="13">ATP synthase F(0) sector subunit b</fullName>
    </alternativeName>
    <alternativeName>
        <fullName evidence="13">ATPase subunit I</fullName>
    </alternativeName>
    <alternativeName>
        <fullName evidence="13">F-type ATPase subunit b</fullName>
        <shortName evidence="13">F-ATPase subunit b</shortName>
    </alternativeName>
</protein>
<feature type="coiled-coil region" evidence="15">
    <location>
        <begin position="63"/>
        <end position="97"/>
    </location>
</feature>
<evidence type="ECO:0000256" key="4">
    <source>
        <dbReference type="ARBA" id="ARBA00022692"/>
    </source>
</evidence>
<comment type="similarity">
    <text evidence="1 13 14">Belongs to the ATPase B chain family.</text>
</comment>
<dbReference type="Proteomes" id="UP000231702">
    <property type="component" value="Unassembled WGS sequence"/>
</dbReference>
<dbReference type="Pfam" id="PF00430">
    <property type="entry name" value="ATP-synt_B"/>
    <property type="match status" value="1"/>
</dbReference>
<reference evidence="18 19" key="1">
    <citation type="submission" date="2017-09" db="EMBL/GenBank/DDBJ databases">
        <authorList>
            <person name="Ehlers B."/>
            <person name="Leendertz F.H."/>
        </authorList>
    </citation>
    <scope>NUCLEOTIDE SEQUENCE [LARGE SCALE GENOMIC DNA]</scope>
    <source>
        <strain evidence="18 19">CGMCC 1.12662</strain>
    </source>
</reference>
<feature type="signal peptide" evidence="16">
    <location>
        <begin position="1"/>
        <end position="20"/>
    </location>
</feature>
<evidence type="ECO:0000256" key="10">
    <source>
        <dbReference type="ARBA" id="ARBA00025198"/>
    </source>
</evidence>
<keyword evidence="6 13" id="KW-1133">Transmembrane helix</keyword>
<keyword evidence="20" id="KW-1185">Reference proteome</keyword>
<feature type="coiled-coil region" evidence="15">
    <location>
        <begin position="121"/>
        <end position="148"/>
    </location>
</feature>
<comment type="subcellular location">
    <subcellularLocation>
        <location evidence="13">Cell membrane</location>
        <topology evidence="13">Single-pass membrane protein</topology>
    </subcellularLocation>
    <subcellularLocation>
        <location evidence="12">Endomembrane system</location>
        <topology evidence="12">Single-pass membrane protein</topology>
    </subcellularLocation>
</comment>
<dbReference type="GO" id="GO:0016787">
    <property type="term" value="F:hydrolase activity"/>
    <property type="evidence" value="ECO:0007669"/>
    <property type="project" value="UniProtKB-KW"/>
</dbReference>
<keyword evidence="17" id="KW-0378">Hydrolase</keyword>
<keyword evidence="4 13" id="KW-0812">Transmembrane</keyword>
<keyword evidence="16" id="KW-0732">Signal</keyword>
<evidence type="ECO:0000313" key="19">
    <source>
        <dbReference type="Proteomes" id="UP000231655"/>
    </source>
</evidence>
<evidence type="ECO:0000256" key="2">
    <source>
        <dbReference type="ARBA" id="ARBA00022448"/>
    </source>
</evidence>
<dbReference type="GO" id="GO:0046933">
    <property type="term" value="F:proton-transporting ATP synthase activity, rotational mechanism"/>
    <property type="evidence" value="ECO:0007669"/>
    <property type="project" value="UniProtKB-UniRule"/>
</dbReference>
<dbReference type="GO" id="GO:0012505">
    <property type="term" value="C:endomembrane system"/>
    <property type="evidence" value="ECO:0007669"/>
    <property type="project" value="UniProtKB-SubCell"/>
</dbReference>
<gene>
    <name evidence="13" type="primary">atpF</name>
    <name evidence="17" type="ORF">CVM39_11530</name>
    <name evidence="18" type="ORF">SAMN06297129_1062</name>
</gene>
<comment type="subunit">
    <text evidence="13">F-type ATPases have 2 components, F(1) - the catalytic core - and F(0) - the membrane proton channel. F(1) has five subunits: alpha(3), beta(3), gamma(1), delta(1), epsilon(1). F(0) has three main subunits: a(1), b(2) and c(10-14). The alpha and beta chains form an alternating ring which encloses part of the gamma chain. F(1) is attached to F(0) by a central stalk formed by the gamma and epsilon chains, while a peripheral stalk is formed by the delta and b chains.</text>
</comment>
<evidence type="ECO:0000256" key="15">
    <source>
        <dbReference type="SAM" id="Coils"/>
    </source>
</evidence>
<comment type="function">
    <text evidence="10 13">F(1)F(0) ATP synthase produces ATP from ADP in the presence of a proton or sodium gradient. F-type ATPases consist of two structural domains, F(1) containing the extramembraneous catalytic core and F(0) containing the membrane proton channel, linked together by a central stalk and a peripheral stalk. During catalysis, ATP synthesis in the catalytic domain of F(1) is coupled via a rotary mechanism of the central stalk subunits to proton translocation.</text>
</comment>
<keyword evidence="7 13" id="KW-0406">Ion transport</keyword>
<keyword evidence="8 13" id="KW-0472">Membrane</keyword>
<dbReference type="AlphaFoldDB" id="A0A285IG07"/>
<evidence type="ECO:0000256" key="5">
    <source>
        <dbReference type="ARBA" id="ARBA00022781"/>
    </source>
</evidence>
<dbReference type="GO" id="GO:0005886">
    <property type="term" value="C:plasma membrane"/>
    <property type="evidence" value="ECO:0007669"/>
    <property type="project" value="UniProtKB-SubCell"/>
</dbReference>
<evidence type="ECO:0000256" key="7">
    <source>
        <dbReference type="ARBA" id="ARBA00023065"/>
    </source>
</evidence>
<keyword evidence="5 13" id="KW-0375">Hydrogen ion transport</keyword>
<proteinExistence type="inferred from homology"/>
<dbReference type="GO" id="GO:0045259">
    <property type="term" value="C:proton-transporting ATP synthase complex"/>
    <property type="evidence" value="ECO:0007669"/>
    <property type="project" value="UniProtKB-KW"/>
</dbReference>
<dbReference type="OrthoDB" id="8479836at2"/>
<evidence type="ECO:0000256" key="16">
    <source>
        <dbReference type="SAM" id="SignalP"/>
    </source>
</evidence>
<dbReference type="HAMAP" id="MF_01398">
    <property type="entry name" value="ATP_synth_b_bprime"/>
    <property type="match status" value="1"/>
</dbReference>
<evidence type="ECO:0000313" key="20">
    <source>
        <dbReference type="Proteomes" id="UP000231702"/>
    </source>
</evidence>
<evidence type="ECO:0000256" key="1">
    <source>
        <dbReference type="ARBA" id="ARBA00005513"/>
    </source>
</evidence>
<dbReference type="EMBL" id="PGTD01000016">
    <property type="protein sequence ID" value="PJE29064.1"/>
    <property type="molecule type" value="Genomic_DNA"/>
</dbReference>
<comment type="function">
    <text evidence="11">Component of the F(0) channel, it forms part of the peripheral stalk, linking F(1) to F(0). The b'-subunit is a diverged and duplicated form of b found in plants and photosynthetic bacteria.</text>
</comment>
<accession>A0A285IG07</accession>
<organism evidence="18 19">
    <name type="scientific">Pseudooceanicola antarcticus</name>
    <dbReference type="NCBI Taxonomy" id="1247613"/>
    <lineage>
        <taxon>Bacteria</taxon>
        <taxon>Pseudomonadati</taxon>
        <taxon>Pseudomonadota</taxon>
        <taxon>Alphaproteobacteria</taxon>
        <taxon>Rhodobacterales</taxon>
        <taxon>Paracoccaceae</taxon>
        <taxon>Pseudooceanicola</taxon>
    </lineage>
</organism>
<evidence type="ECO:0000256" key="14">
    <source>
        <dbReference type="RuleBase" id="RU003848"/>
    </source>
</evidence>
<evidence type="ECO:0000256" key="6">
    <source>
        <dbReference type="ARBA" id="ARBA00022989"/>
    </source>
</evidence>
<dbReference type="PANTHER" id="PTHR33445:SF1">
    <property type="entry name" value="ATP SYNTHASE SUBUNIT B"/>
    <property type="match status" value="1"/>
</dbReference>
<dbReference type="InterPro" id="IPR002146">
    <property type="entry name" value="ATP_synth_b/b'su_bac/chlpt"/>
</dbReference>
<evidence type="ECO:0000256" key="3">
    <source>
        <dbReference type="ARBA" id="ARBA00022547"/>
    </source>
</evidence>
<dbReference type="Proteomes" id="UP000231655">
    <property type="component" value="Unassembled WGS sequence"/>
</dbReference>
<feature type="transmembrane region" description="Helical" evidence="13">
    <location>
        <begin position="36"/>
        <end position="59"/>
    </location>
</feature>
<keyword evidence="13" id="KW-1003">Cell membrane</keyword>
<reference evidence="17 20" key="2">
    <citation type="journal article" date="2018" name="Int. J. Syst. Evol. Microbiol.">
        <title>Pseudooceanicola lipolyticus sp. nov., a marine alphaproteobacterium, reclassification of Oceanicola flagellatus as Pseudooceanicola flagellatus comb. nov. and emended description of the genus Pseudooceanicola.</title>
        <authorList>
            <person name="Huang M.-M."/>
            <person name="Guo L.-L."/>
            <person name="Wu Y.-H."/>
            <person name="Lai Q.-L."/>
            <person name="Shao Z.-Z."/>
            <person name="Wang C.-S."/>
            <person name="Wu M."/>
            <person name="Xu X.-W."/>
        </authorList>
    </citation>
    <scope>NUCLEOTIDE SEQUENCE [LARGE SCALE GENOMIC DNA]</scope>
    <source>
        <strain evidence="17 20">Ar-45</strain>
    </source>
</reference>
<dbReference type="InterPro" id="IPR050059">
    <property type="entry name" value="ATP_synthase_B_chain"/>
</dbReference>
<dbReference type="PANTHER" id="PTHR33445">
    <property type="entry name" value="ATP SYNTHASE SUBUNIT B', CHLOROPLASTIC"/>
    <property type="match status" value="1"/>
</dbReference>
<evidence type="ECO:0000313" key="18">
    <source>
        <dbReference type="EMBL" id="SNY46899.1"/>
    </source>
</evidence>
<feature type="chain" id="PRO_5012786614" description="ATP synthase subunit b" evidence="16">
    <location>
        <begin position="21"/>
        <end position="187"/>
    </location>
</feature>
<keyword evidence="3 13" id="KW-0138">CF(0)</keyword>
<dbReference type="GO" id="GO:0046961">
    <property type="term" value="F:proton-transporting ATPase activity, rotational mechanism"/>
    <property type="evidence" value="ECO:0007669"/>
    <property type="project" value="TreeGrafter"/>
</dbReference>
<dbReference type="NCBIfam" id="NF009989">
    <property type="entry name" value="PRK13455.1"/>
    <property type="match status" value="1"/>
</dbReference>
<keyword evidence="2 13" id="KW-0813">Transport</keyword>
<evidence type="ECO:0000313" key="17">
    <source>
        <dbReference type="EMBL" id="PJE29064.1"/>
    </source>
</evidence>
<dbReference type="EMBL" id="OBEA01000002">
    <property type="protein sequence ID" value="SNY46899.1"/>
    <property type="molecule type" value="Genomic_DNA"/>
</dbReference>
<evidence type="ECO:0000256" key="11">
    <source>
        <dbReference type="ARBA" id="ARBA00025614"/>
    </source>
</evidence>
<evidence type="ECO:0000256" key="9">
    <source>
        <dbReference type="ARBA" id="ARBA00023310"/>
    </source>
</evidence>
<keyword evidence="9 13" id="KW-0066">ATP synthesis</keyword>
<evidence type="ECO:0000256" key="13">
    <source>
        <dbReference type="HAMAP-Rule" id="MF_01398"/>
    </source>
</evidence>
<sequence length="187" mass="19731">MKKLALTAAALALTASPAFAASGPFFSLGNTDFIVLIAFIAFIAVLVYFKVPGLIGGLLDKRADGIKSELEEARALHEDAKDLLASFERKQKEVQDQADRIVATAKSEAAAAAEQADAELEKSIARRLAAAEEQIASAEASAVKEVRDTAVTTAIAVAREVIAKQMTDSQSAALVDSAIEDVKTRLN</sequence>
<dbReference type="CDD" id="cd06503">
    <property type="entry name" value="ATP-synt_Fo_b"/>
    <property type="match status" value="1"/>
</dbReference>